<reference evidence="1" key="1">
    <citation type="submission" date="2019-03" db="EMBL/GenBank/DDBJ databases">
        <authorList>
            <person name="Mank J."/>
            <person name="Almeida P."/>
        </authorList>
    </citation>
    <scope>NUCLEOTIDE SEQUENCE</scope>
    <source>
        <strain evidence="1">78183</strain>
    </source>
</reference>
<dbReference type="AlphaFoldDB" id="A0A6N2KSB6"/>
<dbReference type="EMBL" id="CAADRP010000668">
    <property type="protein sequence ID" value="VFU31020.1"/>
    <property type="molecule type" value="Genomic_DNA"/>
</dbReference>
<protein>
    <submittedName>
        <fullName evidence="1">Uncharacterized protein</fullName>
    </submittedName>
</protein>
<evidence type="ECO:0000313" key="1">
    <source>
        <dbReference type="EMBL" id="VFU31020.1"/>
    </source>
</evidence>
<gene>
    <name evidence="1" type="ORF">SVIM_LOCUS125907</name>
</gene>
<proteinExistence type="predicted"/>
<sequence length="63" mass="7328">MQKRYKEHVQNFPIFDCAVRPDTTIAFRCPAIAHMCSRRGHSDSVCNWLLTKKNALKKKPPEL</sequence>
<accession>A0A6N2KSB6</accession>
<organism evidence="1">
    <name type="scientific">Salix viminalis</name>
    <name type="common">Common osier</name>
    <name type="synonym">Basket willow</name>
    <dbReference type="NCBI Taxonomy" id="40686"/>
    <lineage>
        <taxon>Eukaryota</taxon>
        <taxon>Viridiplantae</taxon>
        <taxon>Streptophyta</taxon>
        <taxon>Embryophyta</taxon>
        <taxon>Tracheophyta</taxon>
        <taxon>Spermatophyta</taxon>
        <taxon>Magnoliopsida</taxon>
        <taxon>eudicotyledons</taxon>
        <taxon>Gunneridae</taxon>
        <taxon>Pentapetalae</taxon>
        <taxon>rosids</taxon>
        <taxon>fabids</taxon>
        <taxon>Malpighiales</taxon>
        <taxon>Salicaceae</taxon>
        <taxon>Saliceae</taxon>
        <taxon>Salix</taxon>
    </lineage>
</organism>
<name>A0A6N2KSB6_SALVM</name>